<keyword evidence="2" id="KW-1185">Reference proteome</keyword>
<dbReference type="KEGG" id="ned:HUN01_16740"/>
<dbReference type="Proteomes" id="UP000514713">
    <property type="component" value="Chromosome"/>
</dbReference>
<protein>
    <submittedName>
        <fullName evidence="1">Uncharacterized protein</fullName>
    </submittedName>
</protein>
<evidence type="ECO:0000313" key="2">
    <source>
        <dbReference type="Proteomes" id="UP000514713"/>
    </source>
</evidence>
<dbReference type="RefSeq" id="WP_181932200.1">
    <property type="nucleotide sequence ID" value="NZ_CP054698.1"/>
</dbReference>
<reference evidence="2" key="1">
    <citation type="submission" date="2020-06" db="EMBL/GenBank/DDBJ databases">
        <title>Nostoc edaphicum CCNP1411 genome.</title>
        <authorList>
            <person name="Fidor A."/>
            <person name="Grabski M."/>
            <person name="Gawor J."/>
            <person name="Gromadka R."/>
            <person name="Wegrzyn G."/>
            <person name="Mazur-Marzec H."/>
        </authorList>
    </citation>
    <scope>NUCLEOTIDE SEQUENCE [LARGE SCALE GENOMIC DNA]</scope>
    <source>
        <strain evidence="2">CCNP1411</strain>
    </source>
</reference>
<organism evidence="1 2">
    <name type="scientific">Nostoc edaphicum CCNP1411</name>
    <dbReference type="NCBI Taxonomy" id="1472755"/>
    <lineage>
        <taxon>Bacteria</taxon>
        <taxon>Bacillati</taxon>
        <taxon>Cyanobacteriota</taxon>
        <taxon>Cyanophyceae</taxon>
        <taxon>Nostocales</taxon>
        <taxon>Nostocaceae</taxon>
        <taxon>Nostoc</taxon>
    </lineage>
</organism>
<name>A0A7D7QMY2_9NOSO</name>
<proteinExistence type="predicted"/>
<accession>A0A7D7QMY2</accession>
<evidence type="ECO:0000313" key="1">
    <source>
        <dbReference type="EMBL" id="QMS89145.1"/>
    </source>
</evidence>
<dbReference type="EMBL" id="CP054698">
    <property type="protein sequence ID" value="QMS89145.1"/>
    <property type="molecule type" value="Genomic_DNA"/>
</dbReference>
<sequence>MYLKEALPQFNLLEAAALPEWIPSLQAGNQSEQGLYLFLVPFGAESQ</sequence>
<gene>
    <name evidence="1" type="ORF">HUN01_16740</name>
</gene>
<dbReference type="AlphaFoldDB" id="A0A7D7QMY2"/>